<dbReference type="EMBL" id="CP114014">
    <property type="protein sequence ID" value="XAY05945.1"/>
    <property type="molecule type" value="Genomic_DNA"/>
</dbReference>
<proteinExistence type="predicted"/>
<dbReference type="KEGG" id="parq:DSM112329_02806"/>
<sequence>MNTDRVLRRVFFETKPSNVYRRPSTSLCGDFDGDGRTDRALHFQCCTVSSPAPWVVLRGRAGGWKIVYKRLSDTTFRLEGDGTHLVTTEPKYSRTDALCCPTRLRIGTLRWNGGRFIRTFTLEFTDENS</sequence>
<reference evidence="1" key="1">
    <citation type="submission" date="2022-12" db="EMBL/GenBank/DDBJ databases">
        <title>Paraconexibacter alkalitolerans sp. nov. and Baekduia alba sp. nov., isolated from soil and emended description of the genera Paraconexibacter (Chun et al., 2020) and Baekduia (An et al., 2020).</title>
        <authorList>
            <person name="Vieira S."/>
            <person name="Huber K.J."/>
            <person name="Geppert A."/>
            <person name="Wolf J."/>
            <person name="Neumann-Schaal M."/>
            <person name="Muesken M."/>
            <person name="Overmann J."/>
        </authorList>
    </citation>
    <scope>NUCLEOTIDE SEQUENCE</scope>
    <source>
        <strain evidence="1">AEG42_29</strain>
    </source>
</reference>
<name>A0AAU7AW78_9ACTN</name>
<protein>
    <submittedName>
        <fullName evidence="1">Uncharacterized protein</fullName>
    </submittedName>
</protein>
<organism evidence="1">
    <name type="scientific">Paraconexibacter sp. AEG42_29</name>
    <dbReference type="NCBI Taxonomy" id="2997339"/>
    <lineage>
        <taxon>Bacteria</taxon>
        <taxon>Bacillati</taxon>
        <taxon>Actinomycetota</taxon>
        <taxon>Thermoleophilia</taxon>
        <taxon>Solirubrobacterales</taxon>
        <taxon>Paraconexibacteraceae</taxon>
        <taxon>Paraconexibacter</taxon>
    </lineage>
</organism>
<dbReference type="AlphaFoldDB" id="A0AAU7AW78"/>
<evidence type="ECO:0000313" key="1">
    <source>
        <dbReference type="EMBL" id="XAY05945.1"/>
    </source>
</evidence>
<gene>
    <name evidence="1" type="ORF">DSM112329_02806</name>
</gene>
<accession>A0AAU7AW78</accession>